<keyword evidence="2 6" id="KW-0689">Ribosomal protein</keyword>
<keyword evidence="9" id="KW-1185">Reference proteome</keyword>
<evidence type="ECO:0000256" key="7">
    <source>
        <dbReference type="SAM" id="MobiDB-lite"/>
    </source>
</evidence>
<dbReference type="PANTHER" id="PTHR21011:SF1">
    <property type="entry name" value="SMALL RIBOSOMAL SUBUNIT PROTEIN BS6M"/>
    <property type="match status" value="1"/>
</dbReference>
<reference evidence="8 9" key="1">
    <citation type="submission" date="2020-10" db="EMBL/GenBank/DDBJ databases">
        <title>Complete genome sequence of Paludibaculum fermentans P105T, a facultatively anaerobic acidobacterium capable of dissimilatory Fe(III) reduction.</title>
        <authorList>
            <person name="Dedysh S.N."/>
            <person name="Beletsky A.V."/>
            <person name="Kulichevskaya I.S."/>
            <person name="Mardanov A.V."/>
            <person name="Ravin N.V."/>
        </authorList>
    </citation>
    <scope>NUCLEOTIDE SEQUENCE [LARGE SCALE GENOMIC DNA]</scope>
    <source>
        <strain evidence="8 9">P105</strain>
    </source>
</reference>
<keyword evidence="6" id="KW-0699">rRNA-binding</keyword>
<dbReference type="Gene3D" id="3.30.70.60">
    <property type="match status" value="1"/>
</dbReference>
<dbReference type="InterPro" id="IPR035980">
    <property type="entry name" value="Ribosomal_bS6_sf"/>
</dbReference>
<name>A0A7S7SN64_PALFE</name>
<dbReference type="HAMAP" id="MF_00360">
    <property type="entry name" value="Ribosomal_bS6"/>
    <property type="match status" value="1"/>
</dbReference>
<dbReference type="SUPFAM" id="SSF54995">
    <property type="entry name" value="Ribosomal protein S6"/>
    <property type="match status" value="1"/>
</dbReference>
<dbReference type="InterPro" id="IPR000529">
    <property type="entry name" value="Ribosomal_bS6"/>
</dbReference>
<feature type="compositionally biased region" description="Basic residues" evidence="7">
    <location>
        <begin position="101"/>
        <end position="114"/>
    </location>
</feature>
<accession>A0A7S7SN64</accession>
<dbReference type="GO" id="GO:0005737">
    <property type="term" value="C:cytoplasm"/>
    <property type="evidence" value="ECO:0007669"/>
    <property type="project" value="UniProtKB-ARBA"/>
</dbReference>
<evidence type="ECO:0000256" key="1">
    <source>
        <dbReference type="ARBA" id="ARBA00009512"/>
    </source>
</evidence>
<gene>
    <name evidence="6" type="primary">rpsF</name>
    <name evidence="8" type="ORF">IRI77_07410</name>
</gene>
<keyword evidence="6" id="KW-0694">RNA-binding</keyword>
<comment type="function">
    <text evidence="4 6">Binds together with bS18 to 16S ribosomal RNA.</text>
</comment>
<organism evidence="8 9">
    <name type="scientific">Paludibaculum fermentans</name>
    <dbReference type="NCBI Taxonomy" id="1473598"/>
    <lineage>
        <taxon>Bacteria</taxon>
        <taxon>Pseudomonadati</taxon>
        <taxon>Acidobacteriota</taxon>
        <taxon>Terriglobia</taxon>
        <taxon>Bryobacterales</taxon>
        <taxon>Bryobacteraceae</taxon>
        <taxon>Paludibaculum</taxon>
    </lineage>
</organism>
<evidence type="ECO:0000313" key="8">
    <source>
        <dbReference type="EMBL" id="QOY89770.1"/>
    </source>
</evidence>
<evidence type="ECO:0000256" key="4">
    <source>
        <dbReference type="ARBA" id="ARBA00035104"/>
    </source>
</evidence>
<sequence length="175" mass="19333">MRIYEELFIVRPDVTEEEIDAYIEQVKQVITSAGGTIDKVDKWGVRRLAYRVNKRNEGFYTLIQFSAEAATVKEVERRMRVTDLVMKWITVRIDEKLKKLEKRTKQREKRAKRRPVVERPAPTAAMPAAPAASATPGAPMPGAPAPAEAVVAAPAPAEAVVAPAPEAAVVTETQE</sequence>
<evidence type="ECO:0000313" key="9">
    <source>
        <dbReference type="Proteomes" id="UP000593892"/>
    </source>
</evidence>
<dbReference type="GO" id="GO:0006412">
    <property type="term" value="P:translation"/>
    <property type="evidence" value="ECO:0007669"/>
    <property type="project" value="UniProtKB-UniRule"/>
</dbReference>
<dbReference type="RefSeq" id="WP_194451432.1">
    <property type="nucleotide sequence ID" value="NZ_CP063849.1"/>
</dbReference>
<feature type="compositionally biased region" description="Low complexity" evidence="7">
    <location>
        <begin position="120"/>
        <end position="137"/>
    </location>
</feature>
<dbReference type="EMBL" id="CP063849">
    <property type="protein sequence ID" value="QOY89770.1"/>
    <property type="molecule type" value="Genomic_DNA"/>
</dbReference>
<dbReference type="Pfam" id="PF01250">
    <property type="entry name" value="Ribosomal_S6"/>
    <property type="match status" value="1"/>
</dbReference>
<dbReference type="GO" id="GO:0003735">
    <property type="term" value="F:structural constituent of ribosome"/>
    <property type="evidence" value="ECO:0007669"/>
    <property type="project" value="InterPro"/>
</dbReference>
<dbReference type="AlphaFoldDB" id="A0A7S7SN64"/>
<evidence type="ECO:0000256" key="5">
    <source>
        <dbReference type="ARBA" id="ARBA00035294"/>
    </source>
</evidence>
<dbReference type="KEGG" id="pfer:IRI77_07410"/>
<comment type="similarity">
    <text evidence="1 6">Belongs to the bacterial ribosomal protein bS6 family.</text>
</comment>
<protein>
    <recommendedName>
        <fullName evidence="5 6">Small ribosomal subunit protein bS6</fullName>
    </recommendedName>
</protein>
<dbReference type="InterPro" id="IPR014717">
    <property type="entry name" value="Transl_elong_EF1B/ribsomal_bS6"/>
</dbReference>
<dbReference type="InterPro" id="IPR020814">
    <property type="entry name" value="Ribosomal_S6_plastid/chlpt"/>
</dbReference>
<proteinExistence type="inferred from homology"/>
<feature type="region of interest" description="Disordered" evidence="7">
    <location>
        <begin position="101"/>
        <end position="150"/>
    </location>
</feature>
<dbReference type="GO" id="GO:0070181">
    <property type="term" value="F:small ribosomal subunit rRNA binding"/>
    <property type="evidence" value="ECO:0007669"/>
    <property type="project" value="TreeGrafter"/>
</dbReference>
<dbReference type="GO" id="GO:1990904">
    <property type="term" value="C:ribonucleoprotein complex"/>
    <property type="evidence" value="ECO:0007669"/>
    <property type="project" value="UniProtKB-KW"/>
</dbReference>
<evidence type="ECO:0000256" key="2">
    <source>
        <dbReference type="ARBA" id="ARBA00022980"/>
    </source>
</evidence>
<dbReference type="CDD" id="cd00473">
    <property type="entry name" value="bS6"/>
    <property type="match status" value="1"/>
</dbReference>
<dbReference type="PANTHER" id="PTHR21011">
    <property type="entry name" value="MITOCHONDRIAL 28S RIBOSOMAL PROTEIN S6"/>
    <property type="match status" value="1"/>
</dbReference>
<keyword evidence="3 6" id="KW-0687">Ribonucleoprotein</keyword>
<dbReference type="GO" id="GO:0005840">
    <property type="term" value="C:ribosome"/>
    <property type="evidence" value="ECO:0007669"/>
    <property type="project" value="UniProtKB-KW"/>
</dbReference>
<evidence type="ECO:0000256" key="6">
    <source>
        <dbReference type="HAMAP-Rule" id="MF_00360"/>
    </source>
</evidence>
<evidence type="ECO:0000256" key="3">
    <source>
        <dbReference type="ARBA" id="ARBA00023274"/>
    </source>
</evidence>
<dbReference type="NCBIfam" id="TIGR00166">
    <property type="entry name" value="S6"/>
    <property type="match status" value="1"/>
</dbReference>
<dbReference type="Proteomes" id="UP000593892">
    <property type="component" value="Chromosome"/>
</dbReference>